<dbReference type="GO" id="GO:0004674">
    <property type="term" value="F:protein serine/threonine kinase activity"/>
    <property type="evidence" value="ECO:0007669"/>
    <property type="project" value="UniProtKB-KW"/>
</dbReference>
<organism evidence="10 11">
    <name type="scientific">Sanguibacter biliveldensis</name>
    <dbReference type="NCBI Taxonomy" id="3030830"/>
    <lineage>
        <taxon>Bacteria</taxon>
        <taxon>Bacillati</taxon>
        <taxon>Actinomycetota</taxon>
        <taxon>Actinomycetes</taxon>
        <taxon>Micrococcales</taxon>
        <taxon>Sanguibacteraceae</taxon>
        <taxon>Sanguibacter</taxon>
    </lineage>
</organism>
<proteinExistence type="predicted"/>
<keyword evidence="3" id="KW-0808">Transferase</keyword>
<dbReference type="PROSITE" id="PS50011">
    <property type="entry name" value="PROTEIN_KINASE_DOM"/>
    <property type="match status" value="1"/>
</dbReference>
<evidence type="ECO:0000256" key="1">
    <source>
        <dbReference type="ARBA" id="ARBA00012513"/>
    </source>
</evidence>
<feature type="region of interest" description="Disordered" evidence="8">
    <location>
        <begin position="411"/>
        <end position="448"/>
    </location>
</feature>
<dbReference type="SMART" id="SM00220">
    <property type="entry name" value="S_TKc"/>
    <property type="match status" value="1"/>
</dbReference>
<dbReference type="Gene3D" id="3.30.200.20">
    <property type="entry name" value="Phosphorylase Kinase, domain 1"/>
    <property type="match status" value="1"/>
</dbReference>
<feature type="region of interest" description="Disordered" evidence="8">
    <location>
        <begin position="295"/>
        <end position="317"/>
    </location>
</feature>
<dbReference type="AlphaFoldDB" id="A0AAF0Z485"/>
<name>A0AAF0Z485_9MICO</name>
<keyword evidence="11" id="KW-1185">Reference proteome</keyword>
<dbReference type="PANTHER" id="PTHR43289:SF6">
    <property type="entry name" value="SERINE_THREONINE-PROTEIN KINASE NEKL-3"/>
    <property type="match status" value="1"/>
</dbReference>
<evidence type="ECO:0000259" key="9">
    <source>
        <dbReference type="PROSITE" id="PS50011"/>
    </source>
</evidence>
<dbReference type="Pfam" id="PF00069">
    <property type="entry name" value="Pkinase"/>
    <property type="match status" value="1"/>
</dbReference>
<dbReference type="InterPro" id="IPR008271">
    <property type="entry name" value="Ser/Thr_kinase_AS"/>
</dbReference>
<evidence type="ECO:0000256" key="2">
    <source>
        <dbReference type="ARBA" id="ARBA00022527"/>
    </source>
</evidence>
<dbReference type="Proteomes" id="UP001304340">
    <property type="component" value="Chromosome"/>
</dbReference>
<feature type="binding site" evidence="7">
    <location>
        <position position="45"/>
    </location>
    <ligand>
        <name>ATP</name>
        <dbReference type="ChEBI" id="CHEBI:30616"/>
    </ligand>
</feature>
<feature type="domain" description="Protein kinase" evidence="9">
    <location>
        <begin position="16"/>
        <end position="279"/>
    </location>
</feature>
<keyword evidence="5 10" id="KW-0418">Kinase</keyword>
<dbReference type="PANTHER" id="PTHR43289">
    <property type="entry name" value="MITOGEN-ACTIVATED PROTEIN KINASE KINASE KINASE 20-RELATED"/>
    <property type="match status" value="1"/>
</dbReference>
<dbReference type="InterPro" id="IPR011009">
    <property type="entry name" value="Kinase-like_dom_sf"/>
</dbReference>
<dbReference type="PROSITE" id="PS00107">
    <property type="entry name" value="PROTEIN_KINASE_ATP"/>
    <property type="match status" value="1"/>
</dbReference>
<evidence type="ECO:0000256" key="3">
    <source>
        <dbReference type="ARBA" id="ARBA00022679"/>
    </source>
</evidence>
<dbReference type="SUPFAM" id="SSF56112">
    <property type="entry name" value="Protein kinase-like (PK-like)"/>
    <property type="match status" value="1"/>
</dbReference>
<evidence type="ECO:0000256" key="8">
    <source>
        <dbReference type="SAM" id="MobiDB-lite"/>
    </source>
</evidence>
<dbReference type="CDD" id="cd14014">
    <property type="entry name" value="STKc_PknB_like"/>
    <property type="match status" value="1"/>
</dbReference>
<feature type="region of interest" description="Disordered" evidence="8">
    <location>
        <begin position="332"/>
        <end position="352"/>
    </location>
</feature>
<sequence length="570" mass="59926">MRARRPPSAPPEIAGYEYLSVIGSGGFADVFLYQELRPRRKVAIKVLLPQRADEATRAAFTAEADLMAILSSHPSIVTIFDTDVTDDGRLFLAMEYCSRSTMSARYKREPLGVAETLRVGIQIAGAVETAHRNGIVHRDIKPANILVTDYGHPALTDFGISATIEQSEAGADGMSVPWSPPENLTAEPRSGVRSDVWSLGATIYTLLAGRSPFEVPGGNNTQRALVQRITRDPLPPIGRGDVPAELEQVLGAAMAKSPDMRYPSMLDLGRALQRVQSGLNLTSTSIDIIDDSTSTTISHLSGDRDPTDGQDETGDGGTRIRLASDRFHPGYGVGHSEDSWRSGLQPGATGDGVMVDSVSGHRSDSFTGSSYGRVGGSPYVPAVVYPDAAPAAQPVTTGYGVVGPVDPAVAQAHAGSPGGPGQPAGLSIGTLAPTQQQPPRRPSRWRSPTAITSVAAVLALLVAGGVVVERMSRPDLLEASTVPAPVELTATGSDGSSQVVFSWENPEPGSSDTYAYRPVTTIGSASTEEYRQTSVLSASVNSFGVSNPCLEVAIVRDGRLSGSPARACLD</sequence>
<dbReference type="EMBL" id="CP138359">
    <property type="protein sequence ID" value="WPF83095.1"/>
    <property type="molecule type" value="Genomic_DNA"/>
</dbReference>
<evidence type="ECO:0000313" key="11">
    <source>
        <dbReference type="Proteomes" id="UP001304340"/>
    </source>
</evidence>
<evidence type="ECO:0000256" key="6">
    <source>
        <dbReference type="ARBA" id="ARBA00022840"/>
    </source>
</evidence>
<evidence type="ECO:0000256" key="5">
    <source>
        <dbReference type="ARBA" id="ARBA00022777"/>
    </source>
</evidence>
<keyword evidence="2" id="KW-0723">Serine/threonine-protein kinase</keyword>
<keyword evidence="4 7" id="KW-0547">Nucleotide-binding</keyword>
<keyword evidence="6 7" id="KW-0067">ATP-binding</keyword>
<dbReference type="InterPro" id="IPR000719">
    <property type="entry name" value="Prot_kinase_dom"/>
</dbReference>
<evidence type="ECO:0000256" key="4">
    <source>
        <dbReference type="ARBA" id="ARBA00022741"/>
    </source>
</evidence>
<protein>
    <recommendedName>
        <fullName evidence="1">non-specific serine/threonine protein kinase</fullName>
        <ecNumber evidence="1">2.7.11.1</ecNumber>
    </recommendedName>
</protein>
<dbReference type="InterPro" id="IPR017441">
    <property type="entry name" value="Protein_kinase_ATP_BS"/>
</dbReference>
<dbReference type="GO" id="GO:0005524">
    <property type="term" value="F:ATP binding"/>
    <property type="evidence" value="ECO:0007669"/>
    <property type="project" value="UniProtKB-UniRule"/>
</dbReference>
<gene>
    <name evidence="10" type="ORF">SANBI_000743</name>
</gene>
<evidence type="ECO:0000313" key="10">
    <source>
        <dbReference type="EMBL" id="WPF83095.1"/>
    </source>
</evidence>
<dbReference type="KEGG" id="sbil:SANBI_000743"/>
<dbReference type="RefSeq" id="WP_319159040.1">
    <property type="nucleotide sequence ID" value="NZ_CP138359.1"/>
</dbReference>
<dbReference type="EC" id="2.7.11.1" evidence="1"/>
<evidence type="ECO:0000256" key="7">
    <source>
        <dbReference type="PROSITE-ProRule" id="PRU10141"/>
    </source>
</evidence>
<reference evidence="11" key="1">
    <citation type="submission" date="2023-11" db="EMBL/GenBank/DDBJ databases">
        <authorList>
            <person name="Helweg L.P."/>
            <person name="Kiel A."/>
            <person name="Hitz F."/>
            <person name="Ruckert-Reed C."/>
            <person name="Busche T."/>
            <person name="Kaltschmidt B."/>
            <person name="Kaltschmidt C."/>
        </authorList>
    </citation>
    <scope>NUCLEOTIDE SEQUENCE [LARGE SCALE GENOMIC DNA]</scope>
    <source>
        <strain evidence="11">4.1</strain>
    </source>
</reference>
<dbReference type="PROSITE" id="PS00108">
    <property type="entry name" value="PROTEIN_KINASE_ST"/>
    <property type="match status" value="1"/>
</dbReference>
<dbReference type="Gene3D" id="1.10.510.10">
    <property type="entry name" value="Transferase(Phosphotransferase) domain 1"/>
    <property type="match status" value="1"/>
</dbReference>
<accession>A0AAF0Z485</accession>